<sequence>MFRKYILLLLSFLLSFNVFSASFKGQIKDAKTGEPLIGATVLLKNTKFGTAAGLDGSFQIKNIPSGEYEAQISCISYKTSTIKVTIKNEDAVVNIALVENAQQTLNEIVITASADKSTENIARQLERNSNQLMNIVSGKAIEISPDLTVANLIQRVSGVSIERNSNGDGQYAILRGMDKRYNYTLVNGIKIPSPDNKYRYVPLDIFPSELLGRLEITKTLTPDMEGDAVGGVVNMVMKDAPNQLEIRANIASGYNELFLNKGFSSFDRSQINSLSPYELNGKDYSATVSDFPKSTASVQTKTPLPNLVGGFSIGNRFLQNKLGVIVAASYQNTYRGSNSTFFSSTVYDTERTSRITGLAERQFSDQQKRLGLHAKVDFRLSKKSKIQWYNAYMNLTNEQLRETKNTELSIGGYDPVKGNAGLSFSTRSRLTQQQILNSTLQGNHFLLEKLKLNWSAVYSFATNIIPDNTTVSVLGKRENFIETKTYASQSARRWEHNSDQDYAAYLNLAYTTLFSGNSLEMSVGGLYRDKIRDNFYNNYQFQPSNAFTLYGKDFVSNADINYTLSNPRGSAASALTYKATEQVSAEYVMAKLQLKKLQAIGGLRAEQTNQGYEMLFPLGELRPSGNQTYNDFLPSISLKYELKPTQFLRTSYFRSINRPGFFEIVPGKVVNEEYQERGNPDLKRAIADNFDIRYEVFPNPSDQVMFGLFYKHIKDPIEYALNVDATRGQDVFYSPGNYGNATNYGLEFNFIKYFQKFGIKANYTYTSSSITTQKIIRERDANGNLFSKNVEQTRPLYGQSAHVGNLTMLFKDTKNAWDAQLAASYTGERINTVSQFLDNDLWQEAFIQMDASIEKGFEGKWVIFAKANNLLDTPLRVIIKNTNPINQDIYLDTKSGNRTLIRQDYYKRSFIVGVRFKM</sequence>
<dbReference type="InterPro" id="IPR037066">
    <property type="entry name" value="Plug_dom_sf"/>
</dbReference>
<dbReference type="AlphaFoldDB" id="A0A916Z6Z3"/>
<keyword evidence="8" id="KW-0675">Receptor</keyword>
<protein>
    <submittedName>
        <fullName evidence="8">TonB-dependent receptor</fullName>
    </submittedName>
</protein>
<dbReference type="Gene3D" id="2.170.130.10">
    <property type="entry name" value="TonB-dependent receptor, plug domain"/>
    <property type="match status" value="1"/>
</dbReference>
<name>A0A916Z6Z3_9BACT</name>
<dbReference type="Proteomes" id="UP000609064">
    <property type="component" value="Unassembled WGS sequence"/>
</dbReference>
<dbReference type="InterPro" id="IPR012910">
    <property type="entry name" value="Plug_dom"/>
</dbReference>
<keyword evidence="5" id="KW-0732">Signal</keyword>
<dbReference type="SUPFAM" id="SSF49464">
    <property type="entry name" value="Carboxypeptidase regulatory domain-like"/>
    <property type="match status" value="1"/>
</dbReference>
<dbReference type="PANTHER" id="PTHR40980">
    <property type="entry name" value="PLUG DOMAIN-CONTAINING PROTEIN"/>
    <property type="match status" value="1"/>
</dbReference>
<feature type="domain" description="TonB-dependent receptor-like beta-barrel" evidence="6">
    <location>
        <begin position="477"/>
        <end position="870"/>
    </location>
</feature>
<reference evidence="8" key="2">
    <citation type="submission" date="2020-09" db="EMBL/GenBank/DDBJ databases">
        <authorList>
            <person name="Sun Q."/>
            <person name="Zhou Y."/>
        </authorList>
    </citation>
    <scope>NUCLEOTIDE SEQUENCE</scope>
    <source>
        <strain evidence="8">CGMCC 1.15958</strain>
    </source>
</reference>
<comment type="similarity">
    <text evidence="4">Belongs to the TonB-dependent receptor family.</text>
</comment>
<dbReference type="Pfam" id="PF00593">
    <property type="entry name" value="TonB_dep_Rec_b-barrel"/>
    <property type="match status" value="1"/>
</dbReference>
<feature type="signal peptide" evidence="5">
    <location>
        <begin position="1"/>
        <end position="20"/>
    </location>
</feature>
<evidence type="ECO:0000256" key="5">
    <source>
        <dbReference type="SAM" id="SignalP"/>
    </source>
</evidence>
<keyword evidence="3" id="KW-0998">Cell outer membrane</keyword>
<keyword evidence="4" id="KW-0798">TonB box</keyword>
<evidence type="ECO:0000313" key="9">
    <source>
        <dbReference type="Proteomes" id="UP000609064"/>
    </source>
</evidence>
<evidence type="ECO:0000259" key="6">
    <source>
        <dbReference type="Pfam" id="PF00593"/>
    </source>
</evidence>
<comment type="caution">
    <text evidence="8">The sequence shown here is derived from an EMBL/GenBank/DDBJ whole genome shotgun (WGS) entry which is preliminary data.</text>
</comment>
<dbReference type="RefSeq" id="WP_188770561.1">
    <property type="nucleotide sequence ID" value="NZ_BMKK01000015.1"/>
</dbReference>
<feature type="chain" id="PRO_5036949771" evidence="5">
    <location>
        <begin position="21"/>
        <end position="918"/>
    </location>
</feature>
<evidence type="ECO:0000256" key="1">
    <source>
        <dbReference type="ARBA" id="ARBA00004442"/>
    </source>
</evidence>
<dbReference type="InterPro" id="IPR036942">
    <property type="entry name" value="Beta-barrel_TonB_sf"/>
</dbReference>
<dbReference type="InterPro" id="IPR000531">
    <property type="entry name" value="Beta-barrel_TonB"/>
</dbReference>
<dbReference type="Gene3D" id="2.60.40.1120">
    <property type="entry name" value="Carboxypeptidase-like, regulatory domain"/>
    <property type="match status" value="1"/>
</dbReference>
<reference evidence="8" key="1">
    <citation type="journal article" date="2014" name="Int. J. Syst. Evol. Microbiol.">
        <title>Complete genome sequence of Corynebacterium casei LMG S-19264T (=DSM 44701T), isolated from a smear-ripened cheese.</title>
        <authorList>
            <consortium name="US DOE Joint Genome Institute (JGI-PGF)"/>
            <person name="Walter F."/>
            <person name="Albersmeier A."/>
            <person name="Kalinowski J."/>
            <person name="Ruckert C."/>
        </authorList>
    </citation>
    <scope>NUCLEOTIDE SEQUENCE</scope>
    <source>
        <strain evidence="8">CGMCC 1.15958</strain>
    </source>
</reference>
<comment type="subcellular location">
    <subcellularLocation>
        <location evidence="1 4">Cell outer membrane</location>
    </subcellularLocation>
</comment>
<dbReference type="SUPFAM" id="SSF56935">
    <property type="entry name" value="Porins"/>
    <property type="match status" value="1"/>
</dbReference>
<keyword evidence="2 4" id="KW-0472">Membrane</keyword>
<organism evidence="8 9">
    <name type="scientific">Emticicia aquatilis</name>
    <dbReference type="NCBI Taxonomy" id="1537369"/>
    <lineage>
        <taxon>Bacteria</taxon>
        <taxon>Pseudomonadati</taxon>
        <taxon>Bacteroidota</taxon>
        <taxon>Cytophagia</taxon>
        <taxon>Cytophagales</taxon>
        <taxon>Leadbetterellaceae</taxon>
        <taxon>Emticicia</taxon>
    </lineage>
</organism>
<dbReference type="InterPro" id="IPR008969">
    <property type="entry name" value="CarboxyPept-like_regulatory"/>
</dbReference>
<gene>
    <name evidence="8" type="ORF">GCM10011514_49400</name>
</gene>
<dbReference type="Pfam" id="PF13715">
    <property type="entry name" value="CarbopepD_reg_2"/>
    <property type="match status" value="1"/>
</dbReference>
<dbReference type="EMBL" id="BMKK01000015">
    <property type="protein sequence ID" value="GGD79565.1"/>
    <property type="molecule type" value="Genomic_DNA"/>
</dbReference>
<keyword evidence="9" id="KW-1185">Reference proteome</keyword>
<evidence type="ECO:0000313" key="8">
    <source>
        <dbReference type="EMBL" id="GGD79565.1"/>
    </source>
</evidence>
<dbReference type="GO" id="GO:0009279">
    <property type="term" value="C:cell outer membrane"/>
    <property type="evidence" value="ECO:0007669"/>
    <property type="project" value="UniProtKB-SubCell"/>
</dbReference>
<evidence type="ECO:0000256" key="3">
    <source>
        <dbReference type="ARBA" id="ARBA00023237"/>
    </source>
</evidence>
<dbReference type="Pfam" id="PF07715">
    <property type="entry name" value="Plug"/>
    <property type="match status" value="1"/>
</dbReference>
<evidence type="ECO:0000256" key="4">
    <source>
        <dbReference type="RuleBase" id="RU003357"/>
    </source>
</evidence>
<dbReference type="PANTHER" id="PTHR40980:SF4">
    <property type="entry name" value="TONB-DEPENDENT RECEPTOR-LIKE BETA-BARREL DOMAIN-CONTAINING PROTEIN"/>
    <property type="match status" value="1"/>
</dbReference>
<evidence type="ECO:0000256" key="2">
    <source>
        <dbReference type="ARBA" id="ARBA00023136"/>
    </source>
</evidence>
<proteinExistence type="inferred from homology"/>
<evidence type="ECO:0000259" key="7">
    <source>
        <dbReference type="Pfam" id="PF07715"/>
    </source>
</evidence>
<feature type="domain" description="TonB-dependent receptor plug" evidence="7">
    <location>
        <begin position="128"/>
        <end position="232"/>
    </location>
</feature>
<dbReference type="Gene3D" id="2.40.170.20">
    <property type="entry name" value="TonB-dependent receptor, beta-barrel domain"/>
    <property type="match status" value="1"/>
</dbReference>
<accession>A0A916Z6Z3</accession>